<accession>A0A290ZDV5</accession>
<reference evidence="2" key="1">
    <citation type="submission" date="2017-09" db="EMBL/GenBank/DDBJ databases">
        <title>Complete Genome Sequence of ansamitocin-producing Bacterium Actinosynnema pretiosum X47.</title>
        <authorList>
            <person name="Cao G."/>
            <person name="Zong G."/>
            <person name="Zhong C."/>
            <person name="Fu J."/>
        </authorList>
    </citation>
    <scope>NUCLEOTIDE SEQUENCE [LARGE SCALE GENOMIC DNA]</scope>
    <source>
        <strain evidence="2">X47</strain>
    </source>
</reference>
<proteinExistence type="predicted"/>
<evidence type="ECO:0000256" key="1">
    <source>
        <dbReference type="SAM" id="Phobius"/>
    </source>
</evidence>
<organism evidence="2 3">
    <name type="scientific">Actinosynnema pretiosum</name>
    <dbReference type="NCBI Taxonomy" id="42197"/>
    <lineage>
        <taxon>Bacteria</taxon>
        <taxon>Bacillati</taxon>
        <taxon>Actinomycetota</taxon>
        <taxon>Actinomycetes</taxon>
        <taxon>Pseudonocardiales</taxon>
        <taxon>Pseudonocardiaceae</taxon>
        <taxon>Actinosynnema</taxon>
    </lineage>
</organism>
<keyword evidence="1" id="KW-0472">Membrane</keyword>
<name>A0A290ZDV5_9PSEU</name>
<gene>
    <name evidence="2" type="ORF">CNX65_30900</name>
</gene>
<feature type="transmembrane region" description="Helical" evidence="1">
    <location>
        <begin position="31"/>
        <end position="50"/>
    </location>
</feature>
<sequence>MSWERVRKPVLLAGYLLTSVGVPLTVFSESPLILCGFAALLLAPVLCWFLSGRSGIALAALGEWKSGCVVLDERYESWGYFAYRVRCGDQVFEYDTQSGRGAVEVGDSIPLVVEPRGLLPVVRSVWNSDIGFAAPYAPGGYALLVVGLGVVAARLPQPEKPSGAQRVSGGSVKGDFL</sequence>
<dbReference type="RefSeq" id="WP_096496887.1">
    <property type="nucleotide sequence ID" value="NZ_CP023445.1"/>
</dbReference>
<keyword evidence="1" id="KW-0812">Transmembrane</keyword>
<evidence type="ECO:0000313" key="2">
    <source>
        <dbReference type="EMBL" id="ATE57159.1"/>
    </source>
</evidence>
<dbReference type="AlphaFoldDB" id="A0A290ZDV5"/>
<dbReference type="Proteomes" id="UP000218505">
    <property type="component" value="Chromosome"/>
</dbReference>
<evidence type="ECO:0008006" key="4">
    <source>
        <dbReference type="Google" id="ProtNLM"/>
    </source>
</evidence>
<dbReference type="EMBL" id="CP023445">
    <property type="protein sequence ID" value="ATE57159.1"/>
    <property type="molecule type" value="Genomic_DNA"/>
</dbReference>
<protein>
    <recommendedName>
        <fullName evidence="4">DUF3592 domain-containing protein</fullName>
    </recommendedName>
</protein>
<keyword evidence="1" id="KW-1133">Transmembrane helix</keyword>
<keyword evidence="3" id="KW-1185">Reference proteome</keyword>
<evidence type="ECO:0000313" key="3">
    <source>
        <dbReference type="Proteomes" id="UP000218505"/>
    </source>
</evidence>
<dbReference type="KEGG" id="apre:CNX65_30900"/>